<evidence type="ECO:0008006" key="3">
    <source>
        <dbReference type="Google" id="ProtNLM"/>
    </source>
</evidence>
<keyword evidence="2" id="KW-1185">Reference proteome</keyword>
<protein>
    <recommendedName>
        <fullName evidence="3">SnoaL-like domain-containing protein</fullName>
    </recommendedName>
</protein>
<gene>
    <name evidence="1" type="ORF">Slin15195_G002760</name>
</gene>
<dbReference type="AlphaFoldDB" id="A0A9Q9ADK1"/>
<dbReference type="Proteomes" id="UP001056384">
    <property type="component" value="Chromosome 1"/>
</dbReference>
<reference evidence="1" key="1">
    <citation type="submission" date="2022-06" db="EMBL/GenBank/DDBJ databases">
        <title>Complete genome sequences of two strains of the flax pathogen Septoria linicola.</title>
        <authorList>
            <person name="Lapalu N."/>
            <person name="Simon A."/>
            <person name="Demenou B."/>
            <person name="Paumier D."/>
            <person name="Guillot M.-P."/>
            <person name="Gout L."/>
            <person name="Valade R."/>
        </authorList>
    </citation>
    <scope>NUCLEOTIDE SEQUENCE</scope>
    <source>
        <strain evidence="1">SE15195</strain>
    </source>
</reference>
<name>A0A9Q9ADK1_9PEZI</name>
<dbReference type="Gene3D" id="3.10.450.50">
    <property type="match status" value="1"/>
</dbReference>
<evidence type="ECO:0000313" key="2">
    <source>
        <dbReference type="Proteomes" id="UP001056384"/>
    </source>
</evidence>
<organism evidence="1 2">
    <name type="scientific">Septoria linicola</name>
    <dbReference type="NCBI Taxonomy" id="215465"/>
    <lineage>
        <taxon>Eukaryota</taxon>
        <taxon>Fungi</taxon>
        <taxon>Dikarya</taxon>
        <taxon>Ascomycota</taxon>
        <taxon>Pezizomycotina</taxon>
        <taxon>Dothideomycetes</taxon>
        <taxon>Dothideomycetidae</taxon>
        <taxon>Mycosphaerellales</taxon>
        <taxon>Mycosphaerellaceae</taxon>
        <taxon>Septoria</taxon>
    </lineage>
</organism>
<accession>A0A9Q9ADK1</accession>
<sequence>MGSIGLANDGKGDEWVAAEFIWRGTFAHDLRSWHAGPVAVKATGQTFEIPIYTLFRFDEQAEVSRIDEYYTKNWYDGLPESKYRILAS</sequence>
<proteinExistence type="predicted"/>
<evidence type="ECO:0000313" key="1">
    <source>
        <dbReference type="EMBL" id="USW46957.1"/>
    </source>
</evidence>
<dbReference type="EMBL" id="CP099418">
    <property type="protein sequence ID" value="USW46957.1"/>
    <property type="molecule type" value="Genomic_DNA"/>
</dbReference>